<dbReference type="PANTHER" id="PTHR43592:SF15">
    <property type="entry name" value="CAAX AMINO TERMINAL PROTEASE FAMILY PROTEIN"/>
    <property type="match status" value="1"/>
</dbReference>
<feature type="transmembrane region" description="Helical" evidence="1">
    <location>
        <begin position="194"/>
        <end position="210"/>
    </location>
</feature>
<dbReference type="InterPro" id="IPR003675">
    <property type="entry name" value="Rce1/LyrA-like_dom"/>
</dbReference>
<feature type="transmembrane region" description="Helical" evidence="1">
    <location>
        <begin position="129"/>
        <end position="148"/>
    </location>
</feature>
<keyword evidence="1" id="KW-1133">Transmembrane helix</keyword>
<dbReference type="PANTHER" id="PTHR43592">
    <property type="entry name" value="CAAX AMINO TERMINAL PROTEASE"/>
    <property type="match status" value="1"/>
</dbReference>
<dbReference type="AlphaFoldDB" id="A0A0G9MNG5"/>
<evidence type="ECO:0000313" key="3">
    <source>
        <dbReference type="EMBL" id="KLE32257.1"/>
    </source>
</evidence>
<organism evidence="3 4">
    <name type="scientific">Aurantiacibacter gangjinensis</name>
    <dbReference type="NCBI Taxonomy" id="502682"/>
    <lineage>
        <taxon>Bacteria</taxon>
        <taxon>Pseudomonadati</taxon>
        <taxon>Pseudomonadota</taxon>
        <taxon>Alphaproteobacteria</taxon>
        <taxon>Sphingomonadales</taxon>
        <taxon>Erythrobacteraceae</taxon>
        <taxon>Aurantiacibacter</taxon>
    </lineage>
</organism>
<name>A0A0G9MNG5_9SPHN</name>
<dbReference type="PATRIC" id="fig|502682.8.peg.2044"/>
<feature type="transmembrane region" description="Helical" evidence="1">
    <location>
        <begin position="42"/>
        <end position="66"/>
    </location>
</feature>
<dbReference type="Proteomes" id="UP000053070">
    <property type="component" value="Unassembled WGS sequence"/>
</dbReference>
<keyword evidence="1" id="KW-0812">Transmembrane</keyword>
<proteinExistence type="predicted"/>
<sequence>MGWPMMLLQVVTVMAAYLLASVLAFIPMGAMGIDLTAGPEAIPSFWLAMSVIASAIGGLLVAWAWLAREGRVRAVWDFSAPESWRTTLLWAGAGLIGTILLFSLGSIALEALGFPPPDASLILNAVTESPLMFAIWVSGVAIFAAGLGEELLWRGFLMDRLSRVAGLRGRWTLILIIQAVLFGLPHIYQGLGGVLLTGLIGLLFGVIRIMQKGNLWAVFIAHATYDTLAMTLVYTENAGWLGG</sequence>
<keyword evidence="1" id="KW-0472">Membrane</keyword>
<feature type="transmembrane region" description="Helical" evidence="1">
    <location>
        <begin position="169"/>
        <end position="188"/>
    </location>
</feature>
<feature type="transmembrane region" description="Helical" evidence="1">
    <location>
        <begin position="87"/>
        <end position="109"/>
    </location>
</feature>
<dbReference type="EMBL" id="LBHC01000002">
    <property type="protein sequence ID" value="KLE32257.1"/>
    <property type="molecule type" value="Genomic_DNA"/>
</dbReference>
<keyword evidence="4" id="KW-1185">Reference proteome</keyword>
<evidence type="ECO:0000259" key="2">
    <source>
        <dbReference type="Pfam" id="PF02517"/>
    </source>
</evidence>
<feature type="domain" description="CAAX prenyl protease 2/Lysostaphin resistance protein A-like" evidence="2">
    <location>
        <begin position="134"/>
        <end position="227"/>
    </location>
</feature>
<dbReference type="GO" id="GO:0004175">
    <property type="term" value="F:endopeptidase activity"/>
    <property type="evidence" value="ECO:0007669"/>
    <property type="project" value="UniProtKB-ARBA"/>
</dbReference>
<protein>
    <recommendedName>
        <fullName evidence="2">CAAX prenyl protease 2/Lysostaphin resistance protein A-like domain-containing protein</fullName>
    </recommendedName>
</protein>
<reference evidence="3 4" key="1">
    <citation type="submission" date="2015-04" db="EMBL/GenBank/DDBJ databases">
        <title>The draft genome sequence of Erythrobacr gangjinensis K7-2.</title>
        <authorList>
            <person name="Zhuang L."/>
            <person name="Liu Y."/>
            <person name="Shao Z."/>
        </authorList>
    </citation>
    <scope>NUCLEOTIDE SEQUENCE [LARGE SCALE GENOMIC DNA]</scope>
    <source>
        <strain evidence="3 4">K7-2</strain>
    </source>
</reference>
<dbReference type="Pfam" id="PF02517">
    <property type="entry name" value="Rce1-like"/>
    <property type="match status" value="1"/>
</dbReference>
<dbReference type="GO" id="GO:0080120">
    <property type="term" value="P:CAAX-box protein maturation"/>
    <property type="evidence" value="ECO:0007669"/>
    <property type="project" value="UniProtKB-ARBA"/>
</dbReference>
<gene>
    <name evidence="3" type="ORF">AAW01_10010</name>
</gene>
<evidence type="ECO:0000256" key="1">
    <source>
        <dbReference type="SAM" id="Phobius"/>
    </source>
</evidence>
<dbReference type="STRING" id="502682.BMF35_a1007"/>
<accession>A0A0G9MNG5</accession>
<evidence type="ECO:0000313" key="4">
    <source>
        <dbReference type="Proteomes" id="UP000053070"/>
    </source>
</evidence>
<comment type="caution">
    <text evidence="3">The sequence shown here is derived from an EMBL/GenBank/DDBJ whole genome shotgun (WGS) entry which is preliminary data.</text>
</comment>